<dbReference type="GO" id="GO:0005886">
    <property type="term" value="C:plasma membrane"/>
    <property type="evidence" value="ECO:0007669"/>
    <property type="project" value="UniProtKB-SubCell"/>
</dbReference>
<keyword evidence="6 9" id="KW-0067">ATP-binding</keyword>
<dbReference type="InterPro" id="IPR003439">
    <property type="entry name" value="ABC_transporter-like_ATP-bd"/>
</dbReference>
<dbReference type="PROSITE" id="PS00211">
    <property type="entry name" value="ABC_TRANSPORTER_1"/>
    <property type="match status" value="1"/>
</dbReference>
<dbReference type="EMBL" id="CP012402">
    <property type="protein sequence ID" value="ALG73213.1"/>
    <property type="molecule type" value="Genomic_DNA"/>
</dbReference>
<dbReference type="Pfam" id="PF08352">
    <property type="entry name" value="oligo_HPY"/>
    <property type="match status" value="1"/>
</dbReference>
<reference evidence="10" key="1">
    <citation type="submission" date="2015-08" db="EMBL/GenBank/DDBJ databases">
        <title>Complete Genome Sequence of Azospirillum thiophilum BV-S.</title>
        <authorList>
            <person name="Fomenkov A."/>
            <person name="Vincze T."/>
            <person name="Grabovich M."/>
            <person name="Dubinina G."/>
            <person name="Orlova M."/>
            <person name="Belousova E."/>
            <person name="Roberts R.J."/>
        </authorList>
    </citation>
    <scope>NUCLEOTIDE SEQUENCE [LARGE SCALE GENOMIC DNA]</scope>
    <source>
        <strain evidence="10">BV-S</strain>
    </source>
</reference>
<reference evidence="9 10" key="2">
    <citation type="journal article" date="2016" name="Genome Announc.">
        <title>Complete Genome Sequence of a Strain of Azospirillum thiophilum Isolated from a Sulfide Spring.</title>
        <authorList>
            <person name="Fomenkov A."/>
            <person name="Vincze T."/>
            <person name="Grabovich M."/>
            <person name="Anton B.P."/>
            <person name="Dubinina G."/>
            <person name="Orlova M."/>
            <person name="Belousova E."/>
            <person name="Roberts R.J."/>
        </authorList>
    </citation>
    <scope>NUCLEOTIDE SEQUENCE [LARGE SCALE GENOMIC DNA]</scope>
    <source>
        <strain evidence="9 10">BV-S</strain>
    </source>
</reference>
<name>A0AAC8W174_9PROT</name>
<dbReference type="Gene3D" id="3.40.50.300">
    <property type="entry name" value="P-loop containing nucleotide triphosphate hydrolases"/>
    <property type="match status" value="1"/>
</dbReference>
<keyword evidence="3" id="KW-0813">Transport</keyword>
<proteinExistence type="inferred from homology"/>
<dbReference type="NCBIfam" id="TIGR01727">
    <property type="entry name" value="oligo_HPY"/>
    <property type="match status" value="1"/>
</dbReference>
<dbReference type="GO" id="GO:0015833">
    <property type="term" value="P:peptide transport"/>
    <property type="evidence" value="ECO:0007669"/>
    <property type="project" value="InterPro"/>
</dbReference>
<keyword evidence="7" id="KW-0472">Membrane</keyword>
<evidence type="ECO:0000256" key="6">
    <source>
        <dbReference type="ARBA" id="ARBA00022840"/>
    </source>
</evidence>
<dbReference type="Pfam" id="PF00005">
    <property type="entry name" value="ABC_tran"/>
    <property type="match status" value="1"/>
</dbReference>
<dbReference type="InterPro" id="IPR017871">
    <property type="entry name" value="ABC_transporter-like_CS"/>
</dbReference>
<dbReference type="SMART" id="SM00382">
    <property type="entry name" value="AAA"/>
    <property type="match status" value="1"/>
</dbReference>
<comment type="subcellular location">
    <subcellularLocation>
        <location evidence="1">Cell inner membrane</location>
        <topology evidence="1">Peripheral membrane protein</topology>
    </subcellularLocation>
</comment>
<accession>A0AAC8W174</accession>
<keyword evidence="5" id="KW-0547">Nucleotide-binding</keyword>
<dbReference type="AlphaFoldDB" id="A0AAC8W174"/>
<keyword evidence="10" id="KW-1185">Reference proteome</keyword>
<evidence type="ECO:0000256" key="3">
    <source>
        <dbReference type="ARBA" id="ARBA00022448"/>
    </source>
</evidence>
<dbReference type="GO" id="GO:0005524">
    <property type="term" value="F:ATP binding"/>
    <property type="evidence" value="ECO:0007669"/>
    <property type="project" value="UniProtKB-KW"/>
</dbReference>
<evidence type="ECO:0000259" key="8">
    <source>
        <dbReference type="PROSITE" id="PS50893"/>
    </source>
</evidence>
<dbReference type="PANTHER" id="PTHR43297">
    <property type="entry name" value="OLIGOPEPTIDE TRANSPORT ATP-BINDING PROTEIN APPD"/>
    <property type="match status" value="1"/>
</dbReference>
<evidence type="ECO:0000256" key="4">
    <source>
        <dbReference type="ARBA" id="ARBA00022475"/>
    </source>
</evidence>
<evidence type="ECO:0000256" key="5">
    <source>
        <dbReference type="ARBA" id="ARBA00022741"/>
    </source>
</evidence>
<dbReference type="FunFam" id="3.40.50.300:FF:000016">
    <property type="entry name" value="Oligopeptide ABC transporter ATP-binding component"/>
    <property type="match status" value="1"/>
</dbReference>
<evidence type="ECO:0000256" key="7">
    <source>
        <dbReference type="ARBA" id="ARBA00023136"/>
    </source>
</evidence>
<dbReference type="InterPro" id="IPR027417">
    <property type="entry name" value="P-loop_NTPase"/>
</dbReference>
<dbReference type="InterPro" id="IPR050388">
    <property type="entry name" value="ABC_Ni/Peptide_Import"/>
</dbReference>
<organism evidence="9 10">
    <name type="scientific">Azospirillum thiophilum</name>
    <dbReference type="NCBI Taxonomy" id="528244"/>
    <lineage>
        <taxon>Bacteria</taxon>
        <taxon>Pseudomonadati</taxon>
        <taxon>Pseudomonadota</taxon>
        <taxon>Alphaproteobacteria</taxon>
        <taxon>Rhodospirillales</taxon>
        <taxon>Azospirillaceae</taxon>
        <taxon>Azospirillum</taxon>
    </lineage>
</organism>
<dbReference type="SUPFAM" id="SSF52540">
    <property type="entry name" value="P-loop containing nucleoside triphosphate hydrolases"/>
    <property type="match status" value="1"/>
</dbReference>
<dbReference type="GO" id="GO:0016887">
    <property type="term" value="F:ATP hydrolysis activity"/>
    <property type="evidence" value="ECO:0007669"/>
    <property type="project" value="InterPro"/>
</dbReference>
<dbReference type="GO" id="GO:0055085">
    <property type="term" value="P:transmembrane transport"/>
    <property type="evidence" value="ECO:0007669"/>
    <property type="project" value="UniProtKB-ARBA"/>
</dbReference>
<gene>
    <name evidence="9" type="ORF">AL072_18560</name>
</gene>
<keyword evidence="4" id="KW-1003">Cell membrane</keyword>
<dbReference type="InterPro" id="IPR003593">
    <property type="entry name" value="AAA+_ATPase"/>
</dbReference>
<feature type="domain" description="ABC transporter" evidence="8">
    <location>
        <begin position="18"/>
        <end position="268"/>
    </location>
</feature>
<evidence type="ECO:0000313" key="9">
    <source>
        <dbReference type="EMBL" id="ALG73213.1"/>
    </source>
</evidence>
<dbReference type="PROSITE" id="PS50893">
    <property type="entry name" value="ABC_TRANSPORTER_2"/>
    <property type="match status" value="1"/>
</dbReference>
<protein>
    <submittedName>
        <fullName evidence="9">Methionine ABC transporter ATP-binding protein</fullName>
    </submittedName>
</protein>
<dbReference type="PANTHER" id="PTHR43297:SF2">
    <property type="entry name" value="DIPEPTIDE TRANSPORT ATP-BINDING PROTEIN DPPD"/>
    <property type="match status" value="1"/>
</dbReference>
<evidence type="ECO:0000256" key="2">
    <source>
        <dbReference type="ARBA" id="ARBA00005417"/>
    </source>
</evidence>
<dbReference type="InterPro" id="IPR013563">
    <property type="entry name" value="Oligopep_ABC_C"/>
</dbReference>
<evidence type="ECO:0000256" key="1">
    <source>
        <dbReference type="ARBA" id="ARBA00004417"/>
    </source>
</evidence>
<sequence length="346" mass="36897">MAPPPPVAPVPAPRPVALELRDLTTVFPGDDGPVTVIDGISLAVRAGGTLAVVGESGSGKSMTFLSALGLVASPGRVRRGEVRIGDAEILGRTPEQLRRLRGAVVSMIFQDPLTALNPVFTIGEQIVEVLRAHSGLGRAAARARAVELLARVQIPDPSRRIDDYPHQFSGGQRQRVLIAMAIALSPKVLIADEPTTALDVTVQAQILDLLADLQAETGMALVLITHDLGLVARYADDVAVMYAGRLVEVGSIEEVFSAPRHPYTRALFRSIPRLDGPVDEDLPAIDGQPPNVARLPPGCAFEPRCTLGRGRTDCCTKRPLPLAGDRAGHRSACFHADRLDQMEAAR</sequence>
<dbReference type="CDD" id="cd03257">
    <property type="entry name" value="ABC_NikE_OppD_transporters"/>
    <property type="match status" value="1"/>
</dbReference>
<comment type="similarity">
    <text evidence="2">Belongs to the ABC transporter superfamily.</text>
</comment>
<evidence type="ECO:0000313" key="10">
    <source>
        <dbReference type="Proteomes" id="UP000069935"/>
    </source>
</evidence>
<dbReference type="KEGG" id="ati:AL072_18560"/>
<dbReference type="Proteomes" id="UP000069935">
    <property type="component" value="Chromosome 2"/>
</dbReference>